<proteinExistence type="predicted"/>
<dbReference type="Proteomes" id="UP001232063">
    <property type="component" value="Unassembled WGS sequence"/>
</dbReference>
<dbReference type="RefSeq" id="WP_314510029.1">
    <property type="nucleotide sequence ID" value="NZ_JASJOU010000002.1"/>
</dbReference>
<keyword evidence="2" id="KW-1185">Reference proteome</keyword>
<gene>
    <name evidence="1" type="ORF">QNI22_07575</name>
</gene>
<comment type="caution">
    <text evidence="1">The sequence shown here is derived from an EMBL/GenBank/DDBJ whole genome shotgun (WGS) entry which is preliminary data.</text>
</comment>
<evidence type="ECO:0000313" key="1">
    <source>
        <dbReference type="EMBL" id="MDJ1500498.1"/>
    </source>
</evidence>
<protein>
    <submittedName>
        <fullName evidence="1">Uncharacterized protein</fullName>
    </submittedName>
</protein>
<name>A0AAE3R434_9BACT</name>
<dbReference type="AlphaFoldDB" id="A0AAE3R434"/>
<sequence length="154" mass="18187">MENLGQTLQEIRERQEISVYLDEQEAGKDYSYSQTVATFKSWAKEYLNRKTDKRLVIVLTRKAKDRSHMRFYSMEIWHVKYDGDFWSRADGHKIHKQRAKKYFYKAVSGCNPKFYEACENDYKNWKKIGGDTNGLLIYLHTQSPEVLAGTLVKS</sequence>
<dbReference type="EMBL" id="JASJOU010000002">
    <property type="protein sequence ID" value="MDJ1500498.1"/>
    <property type="molecule type" value="Genomic_DNA"/>
</dbReference>
<organism evidence="1 2">
    <name type="scientific">Xanthocytophaga agilis</name>
    <dbReference type="NCBI Taxonomy" id="3048010"/>
    <lineage>
        <taxon>Bacteria</taxon>
        <taxon>Pseudomonadati</taxon>
        <taxon>Bacteroidota</taxon>
        <taxon>Cytophagia</taxon>
        <taxon>Cytophagales</taxon>
        <taxon>Rhodocytophagaceae</taxon>
        <taxon>Xanthocytophaga</taxon>
    </lineage>
</organism>
<accession>A0AAE3R434</accession>
<reference evidence="1" key="1">
    <citation type="submission" date="2023-05" db="EMBL/GenBank/DDBJ databases">
        <authorList>
            <person name="Zhang X."/>
        </authorList>
    </citation>
    <scope>NUCLEOTIDE SEQUENCE</scope>
    <source>
        <strain evidence="1">BD1B2-1</strain>
    </source>
</reference>
<evidence type="ECO:0000313" key="2">
    <source>
        <dbReference type="Proteomes" id="UP001232063"/>
    </source>
</evidence>